<dbReference type="EMBL" id="CP067393">
    <property type="protein sequence ID" value="QQP86493.1"/>
    <property type="molecule type" value="Genomic_DNA"/>
</dbReference>
<evidence type="ECO:0000313" key="2">
    <source>
        <dbReference type="Proteomes" id="UP000595278"/>
    </source>
</evidence>
<name>A0A974RXQ5_9GAMM</name>
<reference evidence="1 2" key="1">
    <citation type="submission" date="2021-01" db="EMBL/GenBank/DDBJ databases">
        <title>Entomomonas sp. F2A isolated from a house cricket (Acheta domesticus).</title>
        <authorList>
            <person name="Spergser J."/>
            <person name="Busse H.-J."/>
        </authorList>
    </citation>
    <scope>NUCLEOTIDE SEQUENCE [LARGE SCALE GENOMIC DNA]</scope>
    <source>
        <strain evidence="1 2">F2A</strain>
    </source>
</reference>
<dbReference type="KEGG" id="eaz:JHT90_04430"/>
<accession>A0A974RXQ5</accession>
<dbReference type="Proteomes" id="UP000595278">
    <property type="component" value="Chromosome"/>
</dbReference>
<dbReference type="RefSeq" id="WP_201094614.1">
    <property type="nucleotide sequence ID" value="NZ_CP067393.1"/>
</dbReference>
<organism evidence="1 2">
    <name type="scientific">Entomomonas asaccharolytica</name>
    <dbReference type="NCBI Taxonomy" id="2785331"/>
    <lineage>
        <taxon>Bacteria</taxon>
        <taxon>Pseudomonadati</taxon>
        <taxon>Pseudomonadota</taxon>
        <taxon>Gammaproteobacteria</taxon>
        <taxon>Pseudomonadales</taxon>
        <taxon>Pseudomonadaceae</taxon>
        <taxon>Entomomonas</taxon>
    </lineage>
</organism>
<proteinExistence type="predicted"/>
<evidence type="ECO:0000313" key="1">
    <source>
        <dbReference type="EMBL" id="QQP86493.1"/>
    </source>
</evidence>
<sequence>MKKVKIIVILFLYFFTSHLLFAKEIFIDESSGKEYLFLGSVEENQKKWLDLKNNKIEWIENSKLQQQSGQLTPEEFFEKIIKSGLIFYADGAEPFWNATISENKLNISISGEKEQELAIKMEMDKKPLDGVFLLMFQSKDHEVYGLIRKLWWDTPCDISVTDETSTFEVFINYRGKIVKGCARLDKK</sequence>
<dbReference type="AlphaFoldDB" id="A0A974RXQ5"/>
<protein>
    <submittedName>
        <fullName evidence="1">Uncharacterized protein</fullName>
    </submittedName>
</protein>
<gene>
    <name evidence="1" type="ORF">JHT90_04430</name>
</gene>
<keyword evidence="2" id="KW-1185">Reference proteome</keyword>